<dbReference type="InterPro" id="IPR024455">
    <property type="entry name" value="Phage_capsid"/>
</dbReference>
<feature type="compositionally biased region" description="Basic and acidic residues" evidence="2">
    <location>
        <begin position="1"/>
        <end position="39"/>
    </location>
</feature>
<dbReference type="Proteomes" id="UP000051515">
    <property type="component" value="Unassembled WGS sequence"/>
</dbReference>
<accession>A0A0R1KMF5</accession>
<evidence type="ECO:0000256" key="2">
    <source>
        <dbReference type="SAM" id="MobiDB-lite"/>
    </source>
</evidence>
<dbReference type="OrthoDB" id="85826at2"/>
<dbReference type="STRING" id="1423788.FC78_GL000781"/>
<organism evidence="4 5">
    <name type="scientific">Companilactobacillus bobalius DSM 19674</name>
    <dbReference type="NCBI Taxonomy" id="1423788"/>
    <lineage>
        <taxon>Bacteria</taxon>
        <taxon>Bacillati</taxon>
        <taxon>Bacillota</taxon>
        <taxon>Bacilli</taxon>
        <taxon>Lactobacillales</taxon>
        <taxon>Lactobacillaceae</taxon>
        <taxon>Companilactobacillus</taxon>
        <taxon>Companilactobacillus bobalius</taxon>
    </lineage>
</organism>
<keyword evidence="5" id="KW-1185">Reference proteome</keyword>
<sequence length="412" mass="45902">MTKEELQKQIKEAQEFIRSKDNSQEDKDKKVNELKELTRSFKQTQSLNDLSDELGELKDDDKEDRSKKFPQQGDKRTKVNEDKNPLKEMRSAINDYLHSGGTVRSDKLQFTEGKDKDLIIPTELTRDALDGIKSADVNPTIPTSISYIPQDEVKTVVDLGRFVNHKSVTTATGSYPIRKKATAKLNTVAELEKNPELAKPSFTEISYKVETRRGAEPVSQESIDDSAVDLIPFLVNDANEQKINTTNADIAAIFESFKPLTVKTLDDIKHINNVDLDQAYNRSIVATGSFYQWLDTLKDGNGRYLLQTDVKSASGTSIFGIPVFKIDDDLFGAKGDAHAFIGDLNRAVFYADRAQITARWVDDTVYGQYLQVGTRYDIVKADENAGYFLTVDNKTATAADTSNVGTTTAAGK</sequence>
<dbReference type="InterPro" id="IPR054612">
    <property type="entry name" value="Phage_capsid-like_C"/>
</dbReference>
<dbReference type="EMBL" id="AZDY01000012">
    <property type="protein sequence ID" value="KRK84550.1"/>
    <property type="molecule type" value="Genomic_DNA"/>
</dbReference>
<dbReference type="Pfam" id="PF05065">
    <property type="entry name" value="Phage_capsid"/>
    <property type="match status" value="1"/>
</dbReference>
<dbReference type="SUPFAM" id="SSF56563">
    <property type="entry name" value="Major capsid protein gp5"/>
    <property type="match status" value="1"/>
</dbReference>
<comment type="subcellular location">
    <subcellularLocation>
        <location evidence="1">Virion</location>
    </subcellularLocation>
</comment>
<evidence type="ECO:0000259" key="3">
    <source>
        <dbReference type="Pfam" id="PF05065"/>
    </source>
</evidence>
<evidence type="ECO:0000256" key="1">
    <source>
        <dbReference type="ARBA" id="ARBA00004328"/>
    </source>
</evidence>
<name>A0A0R1KMF5_9LACO</name>
<evidence type="ECO:0000313" key="4">
    <source>
        <dbReference type="EMBL" id="KRK84550.1"/>
    </source>
</evidence>
<dbReference type="RefSeq" id="WP_056950723.1">
    <property type="nucleotide sequence ID" value="NZ_AZDY01000012.1"/>
</dbReference>
<protein>
    <submittedName>
        <fullName evidence="4">Phage-related major head protein</fullName>
    </submittedName>
</protein>
<feature type="domain" description="Phage capsid-like C-terminal" evidence="3">
    <location>
        <begin position="156"/>
        <end position="364"/>
    </location>
</feature>
<evidence type="ECO:0000313" key="5">
    <source>
        <dbReference type="Proteomes" id="UP000051515"/>
    </source>
</evidence>
<feature type="region of interest" description="Disordered" evidence="2">
    <location>
        <begin position="1"/>
        <end position="87"/>
    </location>
</feature>
<feature type="compositionally biased region" description="Basic and acidic residues" evidence="2">
    <location>
        <begin position="55"/>
        <end position="87"/>
    </location>
</feature>
<gene>
    <name evidence="4" type="ORF">FC78_GL000781</name>
</gene>
<reference evidence="4 5" key="1">
    <citation type="journal article" date="2015" name="Genome Announc.">
        <title>Expanding the biotechnology potential of lactobacilli through comparative genomics of 213 strains and associated genera.</title>
        <authorList>
            <person name="Sun Z."/>
            <person name="Harris H.M."/>
            <person name="McCann A."/>
            <person name="Guo C."/>
            <person name="Argimon S."/>
            <person name="Zhang W."/>
            <person name="Yang X."/>
            <person name="Jeffery I.B."/>
            <person name="Cooney J.C."/>
            <person name="Kagawa T.F."/>
            <person name="Liu W."/>
            <person name="Song Y."/>
            <person name="Salvetti E."/>
            <person name="Wrobel A."/>
            <person name="Rasinkangas P."/>
            <person name="Parkhill J."/>
            <person name="Rea M.C."/>
            <person name="O'Sullivan O."/>
            <person name="Ritari J."/>
            <person name="Douillard F.P."/>
            <person name="Paul Ross R."/>
            <person name="Yang R."/>
            <person name="Briner A.E."/>
            <person name="Felis G.E."/>
            <person name="de Vos W.M."/>
            <person name="Barrangou R."/>
            <person name="Klaenhammer T.R."/>
            <person name="Caufield P.W."/>
            <person name="Cui Y."/>
            <person name="Zhang H."/>
            <person name="O'Toole P.W."/>
        </authorList>
    </citation>
    <scope>NUCLEOTIDE SEQUENCE [LARGE SCALE GENOMIC DNA]</scope>
    <source>
        <strain evidence="4 5">DSM 19674</strain>
    </source>
</reference>
<proteinExistence type="predicted"/>
<comment type="caution">
    <text evidence="4">The sequence shown here is derived from an EMBL/GenBank/DDBJ whole genome shotgun (WGS) entry which is preliminary data.</text>
</comment>
<dbReference type="AlphaFoldDB" id="A0A0R1KMF5"/>
<dbReference type="PATRIC" id="fig|1423788.3.peg.800"/>
<dbReference type="NCBIfam" id="TIGR01554">
    <property type="entry name" value="major_cap_HK97"/>
    <property type="match status" value="1"/>
</dbReference>